<dbReference type="Gene3D" id="1.20.120.530">
    <property type="entry name" value="GntR ligand-binding domain-like"/>
    <property type="match status" value="1"/>
</dbReference>
<dbReference type="RefSeq" id="WP_213218106.1">
    <property type="nucleotide sequence ID" value="NZ_QTKU01000008.1"/>
</dbReference>
<evidence type="ECO:0000313" key="5">
    <source>
        <dbReference type="EMBL" id="MBS8262778.1"/>
    </source>
</evidence>
<dbReference type="PANTHER" id="PTHR43537">
    <property type="entry name" value="TRANSCRIPTIONAL REGULATOR, GNTR FAMILY"/>
    <property type="match status" value="1"/>
</dbReference>
<keyword evidence="2" id="KW-0238">DNA-binding</keyword>
<comment type="caution">
    <text evidence="5">The sequence shown here is derived from an EMBL/GenBank/DDBJ whole genome shotgun (WGS) entry which is preliminary data.</text>
</comment>
<dbReference type="SMART" id="SM00895">
    <property type="entry name" value="FCD"/>
    <property type="match status" value="1"/>
</dbReference>
<evidence type="ECO:0000256" key="1">
    <source>
        <dbReference type="ARBA" id="ARBA00023015"/>
    </source>
</evidence>
<keyword evidence="3" id="KW-0804">Transcription</keyword>
<organism evidence="5 6">
    <name type="scientific">Roseibium polysiphoniae</name>
    <dbReference type="NCBI Taxonomy" id="2571221"/>
    <lineage>
        <taxon>Bacteria</taxon>
        <taxon>Pseudomonadati</taxon>
        <taxon>Pseudomonadota</taxon>
        <taxon>Alphaproteobacteria</taxon>
        <taxon>Hyphomicrobiales</taxon>
        <taxon>Stappiaceae</taxon>
        <taxon>Roseibium</taxon>
    </lineage>
</organism>
<dbReference type="GO" id="GO:0003700">
    <property type="term" value="F:DNA-binding transcription factor activity"/>
    <property type="evidence" value="ECO:0007669"/>
    <property type="project" value="InterPro"/>
</dbReference>
<dbReference type="Proteomes" id="UP000705379">
    <property type="component" value="Unassembled WGS sequence"/>
</dbReference>
<dbReference type="Gene3D" id="1.10.10.10">
    <property type="entry name" value="Winged helix-like DNA-binding domain superfamily/Winged helix DNA-binding domain"/>
    <property type="match status" value="1"/>
</dbReference>
<proteinExistence type="predicted"/>
<dbReference type="SUPFAM" id="SSF48008">
    <property type="entry name" value="GntR ligand-binding domain-like"/>
    <property type="match status" value="1"/>
</dbReference>
<dbReference type="CDD" id="cd07377">
    <property type="entry name" value="WHTH_GntR"/>
    <property type="match status" value="1"/>
</dbReference>
<dbReference type="InterPro" id="IPR036388">
    <property type="entry name" value="WH-like_DNA-bd_sf"/>
</dbReference>
<dbReference type="GO" id="GO:0003677">
    <property type="term" value="F:DNA binding"/>
    <property type="evidence" value="ECO:0007669"/>
    <property type="project" value="UniProtKB-KW"/>
</dbReference>
<dbReference type="InterPro" id="IPR000524">
    <property type="entry name" value="Tscrpt_reg_HTH_GntR"/>
</dbReference>
<accession>A0A944GUE3</accession>
<dbReference type="Pfam" id="PF00392">
    <property type="entry name" value="GntR"/>
    <property type="match status" value="1"/>
</dbReference>
<reference evidence="5" key="2">
    <citation type="journal article" date="2021" name="Microorganisms">
        <title>Bacterial Dimethylsulfoniopropionate Biosynthesis in the East China Sea.</title>
        <authorList>
            <person name="Liu J."/>
            <person name="Zhang Y."/>
            <person name="Liu J."/>
            <person name="Zhong H."/>
            <person name="Williams B.T."/>
            <person name="Zheng Y."/>
            <person name="Curson A.R.J."/>
            <person name="Sun C."/>
            <person name="Sun H."/>
            <person name="Song D."/>
            <person name="Wagner Mackenzie B."/>
            <person name="Bermejo Martinez A."/>
            <person name="Todd J.D."/>
            <person name="Zhang X.H."/>
        </authorList>
    </citation>
    <scope>NUCLEOTIDE SEQUENCE</scope>
    <source>
        <strain evidence="5">AESS21</strain>
    </source>
</reference>
<sequence>MSNGTKDRSGKTPYQTLRERILTLELRPGSVLDEAGLSRQLEVSRTPIREAIIQLIADGLVVREGRSARVAPLDIDDIPPLYDALLISSRMVQRLAAEFRTEADLQIIREKMTLFENAIPSQRGAVLSEANFAFHLAISACANNRYFSEFYERVLIASLRFNRACFSGNVYAVKDTEEHLSVTAEQHRDTLRAIEDKNIEEADRLAVEHHHLARRRLEKVLSMGALSISGKTDLSLR</sequence>
<dbReference type="Pfam" id="PF07729">
    <property type="entry name" value="FCD"/>
    <property type="match status" value="1"/>
</dbReference>
<name>A0A944GUE3_9HYPH</name>
<evidence type="ECO:0000259" key="4">
    <source>
        <dbReference type="PROSITE" id="PS50949"/>
    </source>
</evidence>
<dbReference type="PANTHER" id="PTHR43537:SF5">
    <property type="entry name" value="UXU OPERON TRANSCRIPTIONAL REGULATOR"/>
    <property type="match status" value="1"/>
</dbReference>
<dbReference type="EMBL" id="QTKU01000008">
    <property type="protein sequence ID" value="MBS8262778.1"/>
    <property type="molecule type" value="Genomic_DNA"/>
</dbReference>
<reference evidence="5" key="1">
    <citation type="submission" date="2018-08" db="EMBL/GenBank/DDBJ databases">
        <authorList>
            <person name="Jin W."/>
            <person name="Wang H."/>
            <person name="Yang Y."/>
            <person name="Li M."/>
            <person name="Liu J."/>
        </authorList>
    </citation>
    <scope>NUCLEOTIDE SEQUENCE</scope>
    <source>
        <strain evidence="5">AESS21</strain>
    </source>
</reference>
<evidence type="ECO:0000256" key="3">
    <source>
        <dbReference type="ARBA" id="ARBA00023163"/>
    </source>
</evidence>
<keyword evidence="1" id="KW-0805">Transcription regulation</keyword>
<evidence type="ECO:0000313" key="6">
    <source>
        <dbReference type="Proteomes" id="UP000705379"/>
    </source>
</evidence>
<dbReference type="SUPFAM" id="SSF46785">
    <property type="entry name" value="Winged helix' DNA-binding domain"/>
    <property type="match status" value="1"/>
</dbReference>
<feature type="domain" description="HTH gntR-type" evidence="4">
    <location>
        <begin position="7"/>
        <end position="73"/>
    </location>
</feature>
<dbReference type="InterPro" id="IPR011711">
    <property type="entry name" value="GntR_C"/>
</dbReference>
<gene>
    <name evidence="5" type="ORF">DYI23_21315</name>
</gene>
<dbReference type="SMART" id="SM00345">
    <property type="entry name" value="HTH_GNTR"/>
    <property type="match status" value="1"/>
</dbReference>
<protein>
    <submittedName>
        <fullName evidence="5">GntR family transcriptional regulator</fullName>
    </submittedName>
</protein>
<dbReference type="PROSITE" id="PS50949">
    <property type="entry name" value="HTH_GNTR"/>
    <property type="match status" value="1"/>
</dbReference>
<dbReference type="InterPro" id="IPR008920">
    <property type="entry name" value="TF_FadR/GntR_C"/>
</dbReference>
<dbReference type="InterPro" id="IPR036390">
    <property type="entry name" value="WH_DNA-bd_sf"/>
</dbReference>
<evidence type="ECO:0000256" key="2">
    <source>
        <dbReference type="ARBA" id="ARBA00023125"/>
    </source>
</evidence>
<dbReference type="AlphaFoldDB" id="A0A944GUE3"/>